<name>A0ABD3CDD5_9LAMI</name>
<protein>
    <recommendedName>
        <fullName evidence="1">Callose synthase helical domain-containing protein</fullName>
    </recommendedName>
</protein>
<reference evidence="3" key="1">
    <citation type="journal article" date="2024" name="IScience">
        <title>Strigolactones Initiate the Formation of Haustorium-like Structures in Castilleja.</title>
        <authorList>
            <person name="Buerger M."/>
            <person name="Peterson D."/>
            <person name="Chory J."/>
        </authorList>
    </citation>
    <scope>NUCLEOTIDE SEQUENCE [LARGE SCALE GENOMIC DNA]</scope>
</reference>
<evidence type="ECO:0000313" key="2">
    <source>
        <dbReference type="EMBL" id="KAL3626815.1"/>
    </source>
</evidence>
<dbReference type="EMBL" id="JAVIJP010000044">
    <property type="protein sequence ID" value="KAL3626815.1"/>
    <property type="molecule type" value="Genomic_DNA"/>
</dbReference>
<dbReference type="Proteomes" id="UP001632038">
    <property type="component" value="Unassembled WGS sequence"/>
</dbReference>
<proteinExistence type="predicted"/>
<dbReference type="InterPro" id="IPR058851">
    <property type="entry name" value="CALS1_helical"/>
</dbReference>
<dbReference type="PANTHER" id="PTHR14136">
    <property type="entry name" value="BTB_POZ DOMAIN-CONTAINING PROTEIN KCTD9"/>
    <property type="match status" value="1"/>
</dbReference>
<dbReference type="SUPFAM" id="SSF141571">
    <property type="entry name" value="Pentapeptide repeat-like"/>
    <property type="match status" value="1"/>
</dbReference>
<feature type="domain" description="Callose synthase helical" evidence="1">
    <location>
        <begin position="2"/>
        <end position="88"/>
    </location>
</feature>
<dbReference type="InterPro" id="IPR001646">
    <property type="entry name" value="5peptide_repeat"/>
</dbReference>
<evidence type="ECO:0000313" key="3">
    <source>
        <dbReference type="Proteomes" id="UP001632038"/>
    </source>
</evidence>
<dbReference type="Pfam" id="PF00805">
    <property type="entry name" value="Pentapeptide"/>
    <property type="match status" value="1"/>
</dbReference>
<comment type="caution">
    <text evidence="2">The sequence shown here is derived from an EMBL/GenBank/DDBJ whole genome shotgun (WGS) entry which is preliminary data.</text>
</comment>
<gene>
    <name evidence="2" type="ORF">CASFOL_029387</name>
</gene>
<accession>A0ABD3CDD5</accession>
<sequence length="136" mass="15057">MDSRDSQEELWGRISRDDYLKYAVGIEFQELCFFSVKFIFTAILEYEGKKIYEDIRGSIVNRSIHVDCQLNKLALVIQKVTALLDILDACFADCSFCGADLQPADLTNANLEGANLEGANLKGAKLTNASLKGANL</sequence>
<dbReference type="InterPro" id="IPR051082">
    <property type="entry name" value="Pentapeptide-BTB/POZ_domain"/>
</dbReference>
<dbReference type="Pfam" id="PF25968">
    <property type="entry name" value="CALS1"/>
    <property type="match status" value="1"/>
</dbReference>
<organism evidence="2 3">
    <name type="scientific">Castilleja foliolosa</name>
    <dbReference type="NCBI Taxonomy" id="1961234"/>
    <lineage>
        <taxon>Eukaryota</taxon>
        <taxon>Viridiplantae</taxon>
        <taxon>Streptophyta</taxon>
        <taxon>Embryophyta</taxon>
        <taxon>Tracheophyta</taxon>
        <taxon>Spermatophyta</taxon>
        <taxon>Magnoliopsida</taxon>
        <taxon>eudicotyledons</taxon>
        <taxon>Gunneridae</taxon>
        <taxon>Pentapetalae</taxon>
        <taxon>asterids</taxon>
        <taxon>lamiids</taxon>
        <taxon>Lamiales</taxon>
        <taxon>Orobanchaceae</taxon>
        <taxon>Pedicularideae</taxon>
        <taxon>Castillejinae</taxon>
        <taxon>Castilleja</taxon>
    </lineage>
</organism>
<dbReference type="AlphaFoldDB" id="A0ABD3CDD5"/>
<keyword evidence="3" id="KW-1185">Reference proteome</keyword>
<evidence type="ECO:0000259" key="1">
    <source>
        <dbReference type="Pfam" id="PF25968"/>
    </source>
</evidence>
<dbReference type="Gene3D" id="2.160.20.80">
    <property type="entry name" value="E3 ubiquitin-protein ligase SopA"/>
    <property type="match status" value="1"/>
</dbReference>
<dbReference type="PANTHER" id="PTHR14136:SF17">
    <property type="entry name" value="BTB_POZ DOMAIN-CONTAINING PROTEIN KCTD9"/>
    <property type="match status" value="1"/>
</dbReference>